<name>A0A557RIJ0_9RHOO</name>
<dbReference type="EMBL" id="VMNI01000012">
    <property type="protein sequence ID" value="TVO75665.1"/>
    <property type="molecule type" value="Genomic_DNA"/>
</dbReference>
<dbReference type="Gene3D" id="1.10.760.10">
    <property type="entry name" value="Cytochrome c-like domain"/>
    <property type="match status" value="1"/>
</dbReference>
<keyword evidence="5" id="KW-0732">Signal</keyword>
<dbReference type="PROSITE" id="PS51007">
    <property type="entry name" value="CYTC"/>
    <property type="match status" value="1"/>
</dbReference>
<evidence type="ECO:0000256" key="3">
    <source>
        <dbReference type="ARBA" id="ARBA00023004"/>
    </source>
</evidence>
<protein>
    <submittedName>
        <fullName evidence="7">Cytochrome c</fullName>
    </submittedName>
</protein>
<evidence type="ECO:0000256" key="2">
    <source>
        <dbReference type="ARBA" id="ARBA00022723"/>
    </source>
</evidence>
<dbReference type="GO" id="GO:0020037">
    <property type="term" value="F:heme binding"/>
    <property type="evidence" value="ECO:0007669"/>
    <property type="project" value="InterPro"/>
</dbReference>
<evidence type="ECO:0000256" key="5">
    <source>
        <dbReference type="SAM" id="SignalP"/>
    </source>
</evidence>
<accession>A0A557RIJ0</accession>
<dbReference type="GO" id="GO:0009055">
    <property type="term" value="F:electron transfer activity"/>
    <property type="evidence" value="ECO:0007669"/>
    <property type="project" value="InterPro"/>
</dbReference>
<keyword evidence="2 4" id="KW-0479">Metal-binding</keyword>
<proteinExistence type="predicted"/>
<reference evidence="7 8" key="1">
    <citation type="submission" date="2019-07" db="EMBL/GenBank/DDBJ databases">
        <title>The pathways for chlorine oxyanion respiration interact through the shared metabolite chlorate.</title>
        <authorList>
            <person name="Barnum T.P."/>
            <person name="Cheng Y."/>
            <person name="Hill K.A."/>
            <person name="Lucas L.N."/>
            <person name="Carlson H.K."/>
            <person name="Coates J.D."/>
        </authorList>
    </citation>
    <scope>NUCLEOTIDE SEQUENCE [LARGE SCALE GENOMIC DNA]</scope>
    <source>
        <strain evidence="7 8">SFB-1</strain>
    </source>
</reference>
<keyword evidence="1 4" id="KW-0349">Heme</keyword>
<evidence type="ECO:0000256" key="1">
    <source>
        <dbReference type="ARBA" id="ARBA00022617"/>
    </source>
</evidence>
<comment type="caution">
    <text evidence="7">The sequence shown here is derived from an EMBL/GenBank/DDBJ whole genome shotgun (WGS) entry which is preliminary data.</text>
</comment>
<feature type="chain" id="PRO_5021703976" evidence="5">
    <location>
        <begin position="22"/>
        <end position="166"/>
    </location>
</feature>
<evidence type="ECO:0000256" key="4">
    <source>
        <dbReference type="PROSITE-ProRule" id="PRU00433"/>
    </source>
</evidence>
<evidence type="ECO:0000313" key="8">
    <source>
        <dbReference type="Proteomes" id="UP000318349"/>
    </source>
</evidence>
<dbReference type="Pfam" id="PF00034">
    <property type="entry name" value="Cytochrom_C"/>
    <property type="match status" value="1"/>
</dbReference>
<dbReference type="GO" id="GO:0046872">
    <property type="term" value="F:metal ion binding"/>
    <property type="evidence" value="ECO:0007669"/>
    <property type="project" value="UniProtKB-KW"/>
</dbReference>
<keyword evidence="3 4" id="KW-0408">Iron</keyword>
<organism evidence="7 8">
    <name type="scientific">Denitromonas halophila</name>
    <dbReference type="NCBI Taxonomy" id="1629404"/>
    <lineage>
        <taxon>Bacteria</taxon>
        <taxon>Pseudomonadati</taxon>
        <taxon>Pseudomonadota</taxon>
        <taxon>Betaproteobacteria</taxon>
        <taxon>Rhodocyclales</taxon>
        <taxon>Zoogloeaceae</taxon>
        <taxon>Denitromonas</taxon>
    </lineage>
</organism>
<dbReference type="Proteomes" id="UP000318349">
    <property type="component" value="Unassembled WGS sequence"/>
</dbReference>
<feature type="domain" description="Cytochrome c" evidence="6">
    <location>
        <begin position="26"/>
        <end position="128"/>
    </location>
</feature>
<evidence type="ECO:0000313" key="7">
    <source>
        <dbReference type="EMBL" id="TVO75665.1"/>
    </source>
</evidence>
<evidence type="ECO:0000259" key="6">
    <source>
        <dbReference type="PROSITE" id="PS51007"/>
    </source>
</evidence>
<dbReference type="InterPro" id="IPR009056">
    <property type="entry name" value="Cyt_c-like_dom"/>
</dbReference>
<dbReference type="InterPro" id="IPR036909">
    <property type="entry name" value="Cyt_c-like_dom_sf"/>
</dbReference>
<gene>
    <name evidence="7" type="ORF">FHP89_13045</name>
</gene>
<sequence length="166" mass="17316">MKRFQKMILAALLGASVSVQAAEARDPVARGRYLVAVADCNGCHTAGFAEAGEAVPEAARLTGLGVGFSGPWGVSYPANLRLSVSTLSEREWRTRARAGGLPPMPWAALKTMTDGDLNAIYAYLRALGPAGEAAPAALPPGAPIPTPHFVFVPQPPTQVVLGARTR</sequence>
<feature type="signal peptide" evidence="5">
    <location>
        <begin position="1"/>
        <end position="21"/>
    </location>
</feature>
<dbReference type="SUPFAM" id="SSF46626">
    <property type="entry name" value="Cytochrome c"/>
    <property type="match status" value="1"/>
</dbReference>
<dbReference type="AlphaFoldDB" id="A0A557RIJ0"/>